<protein>
    <submittedName>
        <fullName evidence="1">Putative short chain dehydrogenase reductase family protein</fullName>
    </submittedName>
</protein>
<dbReference type="OrthoDB" id="3162439at2759"/>
<sequence>MTQGGHADVGGGWEILPGSKSASHVPLVYMIRQARRAGLHFDPEKLIEMGLAEANVQTDTGNSHGNGYRDEDMRVPDIRIDVSNPSSMPSPNGHGVQENWGHFKVHDFGGRTEGHSKPFHEMMHKAHVARIHDSLEFSSGLGTIPVLSWKFMEYLPFRRMDLRPDGSWKPIRWPLPGGETRDIPHTARIHGSVIRRMKQDDTYRPGNLIIGGGGRGLRRAPELYGIGEWECVEGSGDPVDEVWVKKAASPVDQ</sequence>
<gene>
    <name evidence="1" type="ORF">SAMD00023353_1400420</name>
</gene>
<dbReference type="EMBL" id="DF977459">
    <property type="protein sequence ID" value="GAW25831.1"/>
    <property type="molecule type" value="Genomic_DNA"/>
</dbReference>
<dbReference type="PANTHER" id="PTHR33840:SF2">
    <property type="entry name" value="TLE1 PHOSPHOLIPASE DOMAIN-CONTAINING PROTEIN"/>
    <property type="match status" value="1"/>
</dbReference>
<name>A0A1S8A6Y7_ROSNE</name>
<dbReference type="AlphaFoldDB" id="A0A1S8A6Y7"/>
<dbReference type="Proteomes" id="UP000054516">
    <property type="component" value="Unassembled WGS sequence"/>
</dbReference>
<evidence type="ECO:0000313" key="2">
    <source>
        <dbReference type="Proteomes" id="UP000054516"/>
    </source>
</evidence>
<dbReference type="PANTHER" id="PTHR33840">
    <property type="match status" value="1"/>
</dbReference>
<keyword evidence="2" id="KW-1185">Reference proteome</keyword>
<dbReference type="OMA" id="EWECVEG"/>
<organism evidence="1">
    <name type="scientific">Rosellinia necatrix</name>
    <name type="common">White root-rot fungus</name>
    <dbReference type="NCBI Taxonomy" id="77044"/>
    <lineage>
        <taxon>Eukaryota</taxon>
        <taxon>Fungi</taxon>
        <taxon>Dikarya</taxon>
        <taxon>Ascomycota</taxon>
        <taxon>Pezizomycotina</taxon>
        <taxon>Sordariomycetes</taxon>
        <taxon>Xylariomycetidae</taxon>
        <taxon>Xylariales</taxon>
        <taxon>Xylariaceae</taxon>
        <taxon>Rosellinia</taxon>
    </lineage>
</organism>
<dbReference type="STRING" id="77044.A0A1S8A6Y7"/>
<accession>A0A1S8A6Y7</accession>
<proteinExistence type="predicted"/>
<reference evidence="1" key="1">
    <citation type="submission" date="2016-03" db="EMBL/GenBank/DDBJ databases">
        <title>Draft genome sequence of Rosellinia necatrix.</title>
        <authorList>
            <person name="Kanematsu S."/>
        </authorList>
    </citation>
    <scope>NUCLEOTIDE SEQUENCE [LARGE SCALE GENOMIC DNA]</scope>
    <source>
        <strain evidence="1">W97</strain>
    </source>
</reference>
<evidence type="ECO:0000313" key="1">
    <source>
        <dbReference type="EMBL" id="GAW25831.1"/>
    </source>
</evidence>